<sequence>MCTNQVSLFQFGARCKVFISCLMYAPRR</sequence>
<protein>
    <submittedName>
        <fullName evidence="1">Uncharacterized protein</fullName>
    </submittedName>
</protein>
<evidence type="ECO:0000313" key="1">
    <source>
        <dbReference type="EMBL" id="JAH62743.1"/>
    </source>
</evidence>
<dbReference type="AlphaFoldDB" id="A0A0E9UCU3"/>
<dbReference type="EMBL" id="GBXM01045834">
    <property type="protein sequence ID" value="JAH62743.1"/>
    <property type="molecule type" value="Transcribed_RNA"/>
</dbReference>
<reference evidence="1" key="2">
    <citation type="journal article" date="2015" name="Fish Shellfish Immunol.">
        <title>Early steps in the European eel (Anguilla anguilla)-Vibrio vulnificus interaction in the gills: Role of the RtxA13 toxin.</title>
        <authorList>
            <person name="Callol A."/>
            <person name="Pajuelo D."/>
            <person name="Ebbesson L."/>
            <person name="Teles M."/>
            <person name="MacKenzie S."/>
            <person name="Amaro C."/>
        </authorList>
    </citation>
    <scope>NUCLEOTIDE SEQUENCE</scope>
</reference>
<reference evidence="1" key="1">
    <citation type="submission" date="2014-11" db="EMBL/GenBank/DDBJ databases">
        <authorList>
            <person name="Amaro Gonzalez C."/>
        </authorList>
    </citation>
    <scope>NUCLEOTIDE SEQUENCE</scope>
</reference>
<organism evidence="1">
    <name type="scientific">Anguilla anguilla</name>
    <name type="common">European freshwater eel</name>
    <name type="synonym">Muraena anguilla</name>
    <dbReference type="NCBI Taxonomy" id="7936"/>
    <lineage>
        <taxon>Eukaryota</taxon>
        <taxon>Metazoa</taxon>
        <taxon>Chordata</taxon>
        <taxon>Craniata</taxon>
        <taxon>Vertebrata</taxon>
        <taxon>Euteleostomi</taxon>
        <taxon>Actinopterygii</taxon>
        <taxon>Neopterygii</taxon>
        <taxon>Teleostei</taxon>
        <taxon>Anguilliformes</taxon>
        <taxon>Anguillidae</taxon>
        <taxon>Anguilla</taxon>
    </lineage>
</organism>
<proteinExistence type="predicted"/>
<name>A0A0E9UCU3_ANGAN</name>
<accession>A0A0E9UCU3</accession>